<dbReference type="PANTHER" id="PTHR43776">
    <property type="entry name" value="TRANSPORT ATP-BINDING PROTEIN"/>
    <property type="match status" value="1"/>
</dbReference>
<dbReference type="InterPro" id="IPR027417">
    <property type="entry name" value="P-loop_NTPase"/>
</dbReference>
<dbReference type="InterPro" id="IPR050319">
    <property type="entry name" value="ABC_transp_ATP-bind"/>
</dbReference>
<keyword evidence="3" id="KW-0547">Nucleotide-binding</keyword>
<dbReference type="Gene3D" id="3.40.50.300">
    <property type="entry name" value="P-loop containing nucleotide triphosphate hydrolases"/>
    <property type="match status" value="1"/>
</dbReference>
<evidence type="ECO:0000313" key="6">
    <source>
        <dbReference type="EMBL" id="SHI03987.1"/>
    </source>
</evidence>
<dbReference type="AlphaFoldDB" id="A0A1M5XVX6"/>
<sequence>MLDAQLSIQDVSVIFRISHGFSRSLVHAVKDLSLSVGKGKTLAIIGESGSGKTTITNAILGLVPIASGAIRFGDQDLCNAGQRNFRAKHQPGIQVVLQDPMSSFNPRYRLRSSLAMPMRVHGWSDRRARDDRLDALAHRVGMDPQLLEKYPHQLSGGQLQRLSIARAISVSPKLIIADEPASKLDVSVRAQVLNLLKDVIKESSMAMLLITHDLDVARYLCEDVAVMRFGEVLEQGPTRSVFARPQHEYTRSLLQSSAGAP</sequence>
<dbReference type="GO" id="GO:0005524">
    <property type="term" value="F:ATP binding"/>
    <property type="evidence" value="ECO:0007669"/>
    <property type="project" value="UniProtKB-KW"/>
</dbReference>
<dbReference type="Pfam" id="PF00005">
    <property type="entry name" value="ABC_tran"/>
    <property type="match status" value="1"/>
</dbReference>
<keyword evidence="4 6" id="KW-0067">ATP-binding</keyword>
<dbReference type="CDD" id="cd03257">
    <property type="entry name" value="ABC_NikE_OppD_transporters"/>
    <property type="match status" value="1"/>
</dbReference>
<keyword evidence="2" id="KW-1003">Cell membrane</keyword>
<proteinExistence type="predicted"/>
<dbReference type="Proteomes" id="UP000184226">
    <property type="component" value="Unassembled WGS sequence"/>
</dbReference>
<dbReference type="PROSITE" id="PS50893">
    <property type="entry name" value="ABC_TRANSPORTER_2"/>
    <property type="match status" value="1"/>
</dbReference>
<dbReference type="GO" id="GO:0016887">
    <property type="term" value="F:ATP hydrolysis activity"/>
    <property type="evidence" value="ECO:0007669"/>
    <property type="project" value="InterPro"/>
</dbReference>
<evidence type="ECO:0000256" key="2">
    <source>
        <dbReference type="ARBA" id="ARBA00022475"/>
    </source>
</evidence>
<dbReference type="SMART" id="SM00382">
    <property type="entry name" value="AAA"/>
    <property type="match status" value="1"/>
</dbReference>
<reference evidence="6 7" key="1">
    <citation type="submission" date="2016-11" db="EMBL/GenBank/DDBJ databases">
        <authorList>
            <person name="Jaros S."/>
            <person name="Januszkiewicz K."/>
            <person name="Wedrychowicz H."/>
        </authorList>
    </citation>
    <scope>NUCLEOTIDE SEQUENCE [LARGE SCALE GENOMIC DNA]</scope>
    <source>
        <strain evidence="6 7">CGMCC 1.10190</strain>
    </source>
</reference>
<organism evidence="6 7">
    <name type="scientific">Pollutimonas bauzanensis</name>
    <dbReference type="NCBI Taxonomy" id="658167"/>
    <lineage>
        <taxon>Bacteria</taxon>
        <taxon>Pseudomonadati</taxon>
        <taxon>Pseudomonadota</taxon>
        <taxon>Betaproteobacteria</taxon>
        <taxon>Burkholderiales</taxon>
        <taxon>Alcaligenaceae</taxon>
        <taxon>Pollutimonas</taxon>
    </lineage>
</organism>
<name>A0A1M5XVX6_9BURK</name>
<accession>A0A1M5XVX6</accession>
<evidence type="ECO:0000256" key="4">
    <source>
        <dbReference type="ARBA" id="ARBA00022840"/>
    </source>
</evidence>
<feature type="domain" description="ABC transporter" evidence="5">
    <location>
        <begin position="8"/>
        <end position="254"/>
    </location>
</feature>
<protein>
    <submittedName>
        <fullName evidence="6">Peptide/nickel transport system ATP-binding protein</fullName>
    </submittedName>
</protein>
<dbReference type="InterPro" id="IPR003439">
    <property type="entry name" value="ABC_transporter-like_ATP-bd"/>
</dbReference>
<dbReference type="GO" id="GO:0055085">
    <property type="term" value="P:transmembrane transport"/>
    <property type="evidence" value="ECO:0007669"/>
    <property type="project" value="UniProtKB-ARBA"/>
</dbReference>
<dbReference type="InterPro" id="IPR003593">
    <property type="entry name" value="AAA+_ATPase"/>
</dbReference>
<evidence type="ECO:0000256" key="3">
    <source>
        <dbReference type="ARBA" id="ARBA00022741"/>
    </source>
</evidence>
<evidence type="ECO:0000259" key="5">
    <source>
        <dbReference type="PROSITE" id="PS50893"/>
    </source>
</evidence>
<evidence type="ECO:0000313" key="7">
    <source>
        <dbReference type="Proteomes" id="UP000184226"/>
    </source>
</evidence>
<evidence type="ECO:0000256" key="1">
    <source>
        <dbReference type="ARBA" id="ARBA00022448"/>
    </source>
</evidence>
<keyword evidence="2" id="KW-0472">Membrane</keyword>
<dbReference type="RefSeq" id="WP_073104183.1">
    <property type="nucleotide sequence ID" value="NZ_FQXE01000007.1"/>
</dbReference>
<dbReference type="SUPFAM" id="SSF52540">
    <property type="entry name" value="P-loop containing nucleoside triphosphate hydrolases"/>
    <property type="match status" value="1"/>
</dbReference>
<dbReference type="EMBL" id="FQXE01000007">
    <property type="protein sequence ID" value="SHI03987.1"/>
    <property type="molecule type" value="Genomic_DNA"/>
</dbReference>
<gene>
    <name evidence="6" type="ORF">SAMN04488135_107179</name>
</gene>
<keyword evidence="7" id="KW-1185">Reference proteome</keyword>
<keyword evidence="1" id="KW-0813">Transport</keyword>
<dbReference type="STRING" id="658167.SAMN04488135_107179"/>
<dbReference type="InterPro" id="IPR017871">
    <property type="entry name" value="ABC_transporter-like_CS"/>
</dbReference>
<dbReference type="PROSITE" id="PS00211">
    <property type="entry name" value="ABC_TRANSPORTER_1"/>
    <property type="match status" value="1"/>
</dbReference>